<dbReference type="InterPro" id="IPR005046">
    <property type="entry name" value="DUF285"/>
</dbReference>
<organism evidence="2 3">
    <name type="scientific">Porphyridium purpureum</name>
    <name type="common">Red alga</name>
    <name type="synonym">Porphyridium cruentum</name>
    <dbReference type="NCBI Taxonomy" id="35688"/>
    <lineage>
        <taxon>Eukaryota</taxon>
        <taxon>Rhodophyta</taxon>
        <taxon>Bangiophyceae</taxon>
        <taxon>Porphyridiales</taxon>
        <taxon>Porphyridiaceae</taxon>
        <taxon>Porphyridium</taxon>
    </lineage>
</organism>
<evidence type="ECO:0000256" key="1">
    <source>
        <dbReference type="SAM" id="SignalP"/>
    </source>
</evidence>
<protein>
    <recommendedName>
        <fullName evidence="4">BspA family leucine-rich repeat surface protein</fullName>
    </recommendedName>
</protein>
<proteinExistence type="predicted"/>
<dbReference type="InterPro" id="IPR011889">
    <property type="entry name" value="Liste_lipo_26"/>
</dbReference>
<dbReference type="Proteomes" id="UP000324585">
    <property type="component" value="Unassembled WGS sequence"/>
</dbReference>
<dbReference type="Pfam" id="PF03382">
    <property type="entry name" value="DUF285"/>
    <property type="match status" value="1"/>
</dbReference>
<dbReference type="OrthoDB" id="198852at2759"/>
<evidence type="ECO:0008006" key="4">
    <source>
        <dbReference type="Google" id="ProtNLM"/>
    </source>
</evidence>
<comment type="caution">
    <text evidence="2">The sequence shown here is derived from an EMBL/GenBank/DDBJ whole genome shotgun (WGS) entry which is preliminary data.</text>
</comment>
<dbReference type="NCBIfam" id="TIGR02167">
    <property type="entry name" value="Liste_lipo_26"/>
    <property type="match status" value="2"/>
</dbReference>
<accession>A0A5J4YGK7</accession>
<name>A0A5J4YGK7_PORPP</name>
<reference evidence="3" key="1">
    <citation type="journal article" date="2019" name="Nat. Commun.">
        <title>Expansion of phycobilisome linker gene families in mesophilic red algae.</title>
        <authorList>
            <person name="Lee J."/>
            <person name="Kim D."/>
            <person name="Bhattacharya D."/>
            <person name="Yoon H.S."/>
        </authorList>
    </citation>
    <scope>NUCLEOTIDE SEQUENCE [LARGE SCALE GENOMIC DNA]</scope>
    <source>
        <strain evidence="3">CCMP 1328</strain>
    </source>
</reference>
<sequence>MARMFPLAWAVAIALFATLSTWRRVVAQEFCLELELSDPCLPVGTVGLVPDSKGLIACRAVPAVCFTGFPECAPQACQGYIESEEAQMVLEYEDVSEVSLEFTALPVDVVVEYGDGTVAAYTGTGTFDYAYSAQGNYRVMISGNLGGIRFKDGLTAVVSWGELGLTTLEGAFSSVSVQSVPADLPPTVTNLDGMFRSSSFNGEIGAWDVSSVTNMGNMFRGATSFNQDISGWDVSSVTDMGNMFSGASAFNQDISGWDVSKVSTCGYFSLSSALKCVFWPPGNCESIECYSGPCGNCQPCDPYYPFDNRYPNYPCEPYYPCDPIAFDPYQALYPCDPY</sequence>
<dbReference type="EMBL" id="VRMN01000029">
    <property type="protein sequence ID" value="KAA8490398.1"/>
    <property type="molecule type" value="Genomic_DNA"/>
</dbReference>
<keyword evidence="3" id="KW-1185">Reference proteome</keyword>
<dbReference type="AlphaFoldDB" id="A0A5J4YGK7"/>
<keyword evidence="1" id="KW-0732">Signal</keyword>
<gene>
    <name evidence="2" type="ORF">FVE85_8912</name>
</gene>
<evidence type="ECO:0000313" key="2">
    <source>
        <dbReference type="EMBL" id="KAA8490398.1"/>
    </source>
</evidence>
<evidence type="ECO:0000313" key="3">
    <source>
        <dbReference type="Proteomes" id="UP000324585"/>
    </source>
</evidence>
<feature type="chain" id="PRO_5023820495" description="BspA family leucine-rich repeat surface protein" evidence="1">
    <location>
        <begin position="28"/>
        <end position="338"/>
    </location>
</feature>
<feature type="signal peptide" evidence="1">
    <location>
        <begin position="1"/>
        <end position="27"/>
    </location>
</feature>